<dbReference type="Proteomes" id="UP001175227">
    <property type="component" value="Unassembled WGS sequence"/>
</dbReference>
<name>A0AA39UIM1_9AGAR</name>
<keyword evidence="2" id="KW-1185">Reference proteome</keyword>
<protein>
    <submittedName>
        <fullName evidence="1">Uncharacterized protein</fullName>
    </submittedName>
</protein>
<gene>
    <name evidence="1" type="ORF">IW261DRAFT_1623907</name>
</gene>
<dbReference type="AlphaFoldDB" id="A0AA39UIM1"/>
<accession>A0AA39UIM1</accession>
<organism evidence="1 2">
    <name type="scientific">Armillaria novae-zelandiae</name>
    <dbReference type="NCBI Taxonomy" id="153914"/>
    <lineage>
        <taxon>Eukaryota</taxon>
        <taxon>Fungi</taxon>
        <taxon>Dikarya</taxon>
        <taxon>Basidiomycota</taxon>
        <taxon>Agaricomycotina</taxon>
        <taxon>Agaricomycetes</taxon>
        <taxon>Agaricomycetidae</taxon>
        <taxon>Agaricales</taxon>
        <taxon>Marasmiineae</taxon>
        <taxon>Physalacriaceae</taxon>
        <taxon>Armillaria</taxon>
    </lineage>
</organism>
<sequence>MSHPLPPFENPSFDRLPLPHTPLRELEPSSAVSVTAARCVWTGSVLKILCSDRGEPPPRHQTPPSLSVVTTAVPTVAVLNNAYGTPCQCCGPVPHWDLAPDTGMETSKHRTGTAFWEGNIEPFVTVEETQYHCAKEAWNRPFKCTFQDGAILPFYSLPYPPFWICQLTTGAYTIVFAACASHDDLNIFEGIYIYAPNAAVVQKPIVLDEDMHRKLREFTEVLLRDVGVQ</sequence>
<reference evidence="1" key="1">
    <citation type="submission" date="2023-06" db="EMBL/GenBank/DDBJ databases">
        <authorList>
            <consortium name="Lawrence Berkeley National Laboratory"/>
            <person name="Ahrendt S."/>
            <person name="Sahu N."/>
            <person name="Indic B."/>
            <person name="Wong-Bajracharya J."/>
            <person name="Merenyi Z."/>
            <person name="Ke H.-M."/>
            <person name="Monk M."/>
            <person name="Kocsube S."/>
            <person name="Drula E."/>
            <person name="Lipzen A."/>
            <person name="Balint B."/>
            <person name="Henrissat B."/>
            <person name="Andreopoulos B."/>
            <person name="Martin F.M."/>
            <person name="Harder C.B."/>
            <person name="Rigling D."/>
            <person name="Ford K.L."/>
            <person name="Foster G.D."/>
            <person name="Pangilinan J."/>
            <person name="Papanicolaou A."/>
            <person name="Barry K."/>
            <person name="LaButti K."/>
            <person name="Viragh M."/>
            <person name="Koriabine M."/>
            <person name="Yan M."/>
            <person name="Riley R."/>
            <person name="Champramary S."/>
            <person name="Plett K.L."/>
            <person name="Tsai I.J."/>
            <person name="Slot J."/>
            <person name="Sipos G."/>
            <person name="Plett J."/>
            <person name="Nagy L.G."/>
            <person name="Grigoriev I.V."/>
        </authorList>
    </citation>
    <scope>NUCLEOTIDE SEQUENCE</scope>
    <source>
        <strain evidence="1">ICMP 16352</strain>
    </source>
</reference>
<evidence type="ECO:0000313" key="2">
    <source>
        <dbReference type="Proteomes" id="UP001175227"/>
    </source>
</evidence>
<proteinExistence type="predicted"/>
<comment type="caution">
    <text evidence="1">The sequence shown here is derived from an EMBL/GenBank/DDBJ whole genome shotgun (WGS) entry which is preliminary data.</text>
</comment>
<evidence type="ECO:0000313" key="1">
    <source>
        <dbReference type="EMBL" id="KAK0480375.1"/>
    </source>
</evidence>
<dbReference type="EMBL" id="JAUEPR010000010">
    <property type="protein sequence ID" value="KAK0480375.1"/>
    <property type="molecule type" value="Genomic_DNA"/>
</dbReference>